<comment type="caution">
    <text evidence="2">The sequence shown here is derived from an EMBL/GenBank/DDBJ whole genome shotgun (WGS) entry which is preliminary data.</text>
</comment>
<protein>
    <submittedName>
        <fullName evidence="2">Uncharacterized protein</fullName>
    </submittedName>
</protein>
<dbReference type="EMBL" id="PKQI01000004">
    <property type="protein sequence ID" value="NNV23296.1"/>
    <property type="molecule type" value="Genomic_DNA"/>
</dbReference>
<evidence type="ECO:0000256" key="1">
    <source>
        <dbReference type="SAM" id="SignalP"/>
    </source>
</evidence>
<evidence type="ECO:0000313" key="2">
    <source>
        <dbReference type="EMBL" id="NNV23296.1"/>
    </source>
</evidence>
<dbReference type="Proteomes" id="UP000526233">
    <property type="component" value="Unassembled WGS sequence"/>
</dbReference>
<dbReference type="AlphaFoldDB" id="A0A7Y3T9G3"/>
<gene>
    <name evidence="2" type="ORF">EHE22_23180</name>
</gene>
<feature type="signal peptide" evidence="1">
    <location>
        <begin position="1"/>
        <end position="25"/>
    </location>
</feature>
<accession>A0A7Y3T9G3</accession>
<sequence length="120" mass="12765">MKNCHLALYSAATVSLMIVASVASADETQQLYNNSRNQLGLIKYCVEQGHLNDDTIKTYQNIVSILPTSASTTEGDEYEAEGAKGNSFDGSSSVSMEAIAQGTGMTVADRCGSFEALTKQ</sequence>
<dbReference type="RefSeq" id="WP_171380410.1">
    <property type="nucleotide sequence ID" value="NZ_JBLZNL010000006.1"/>
</dbReference>
<evidence type="ECO:0000313" key="3">
    <source>
        <dbReference type="Proteomes" id="UP000526233"/>
    </source>
</evidence>
<reference evidence="2 3" key="1">
    <citation type="submission" date="2018-11" db="EMBL/GenBank/DDBJ databases">
        <title>Genome sequencing and analysis.</title>
        <authorList>
            <person name="Huang Y.-T."/>
        </authorList>
    </citation>
    <scope>NUCLEOTIDE SEQUENCE [LARGE SCALE GENOMIC DNA]</scope>
    <source>
        <strain evidence="2 3">SHIN</strain>
    </source>
</reference>
<keyword evidence="1" id="KW-0732">Signal</keyword>
<feature type="chain" id="PRO_5030846284" evidence="1">
    <location>
        <begin position="26"/>
        <end position="120"/>
    </location>
</feature>
<organism evidence="2 3">
    <name type="scientific">Brucella pseudogrignonensis</name>
    <dbReference type="NCBI Taxonomy" id="419475"/>
    <lineage>
        <taxon>Bacteria</taxon>
        <taxon>Pseudomonadati</taxon>
        <taxon>Pseudomonadota</taxon>
        <taxon>Alphaproteobacteria</taxon>
        <taxon>Hyphomicrobiales</taxon>
        <taxon>Brucellaceae</taxon>
        <taxon>Brucella/Ochrobactrum group</taxon>
        <taxon>Brucella</taxon>
    </lineage>
</organism>
<proteinExistence type="predicted"/>
<name>A0A7Y3T9G3_9HYPH</name>